<dbReference type="PANTHER" id="PTHR37694:SF1">
    <property type="entry name" value="SLR8022 PROTEIN"/>
    <property type="match status" value="1"/>
</dbReference>
<dbReference type="PANTHER" id="PTHR37694">
    <property type="entry name" value="SLR8022 PROTEIN"/>
    <property type="match status" value="1"/>
</dbReference>
<reference evidence="1 2" key="1">
    <citation type="submission" date="2016-04" db="EMBL/GenBank/DDBJ databases">
        <title>Chloroflexus islandicus sp. nov., a thermophilic filamentous anoxygenic phototrophic bacterium from geyser Strokkur (Iceland).</title>
        <authorList>
            <person name="Gaisin V.A."/>
            <person name="Kalashnikov A.M."/>
            <person name="Sukhacheva M.V."/>
            <person name="Grouzdev D.S."/>
            <person name="Ivanov T.M."/>
            <person name="Kuznetsov B."/>
            <person name="Gorlenko V.M."/>
        </authorList>
    </citation>
    <scope>NUCLEOTIDE SEQUENCE [LARGE SCALE GENOMIC DNA]</scope>
    <source>
        <strain evidence="2">isl-2</strain>
    </source>
</reference>
<dbReference type="CDD" id="cd02230">
    <property type="entry name" value="cupin_HP0902-like"/>
    <property type="match status" value="1"/>
</dbReference>
<dbReference type="SUPFAM" id="SSF51182">
    <property type="entry name" value="RmlC-like cupins"/>
    <property type="match status" value="1"/>
</dbReference>
<sequence length="106" mass="11622">MDAATIRQLVEQISIPDDGTISRTIYQDEAIKAVLFGFSAGQELSEHTATAPAILHFVQGEARVTLGPEVIDAKPNTWVYMPARLPHSIQTRTPVIMLLLLLKGAR</sequence>
<keyword evidence="2" id="KW-1185">Reference proteome</keyword>
<dbReference type="OrthoDB" id="1121052at2"/>
<comment type="caution">
    <text evidence="1">The sequence shown here is derived from an EMBL/GenBank/DDBJ whole genome shotgun (WGS) entry which is preliminary data.</text>
</comment>
<dbReference type="AlphaFoldDB" id="A0A178LT06"/>
<dbReference type="RefSeq" id="WP_066791670.1">
    <property type="nucleotide sequence ID" value="NZ_LWQS01000125.1"/>
</dbReference>
<dbReference type="InterPro" id="IPR014710">
    <property type="entry name" value="RmlC-like_jellyroll"/>
</dbReference>
<organism evidence="1 2">
    <name type="scientific">Chloroflexus islandicus</name>
    <dbReference type="NCBI Taxonomy" id="1707952"/>
    <lineage>
        <taxon>Bacteria</taxon>
        <taxon>Bacillati</taxon>
        <taxon>Chloroflexota</taxon>
        <taxon>Chloroflexia</taxon>
        <taxon>Chloroflexales</taxon>
        <taxon>Chloroflexineae</taxon>
        <taxon>Chloroflexaceae</taxon>
        <taxon>Chloroflexus</taxon>
    </lineage>
</organism>
<evidence type="ECO:0000313" key="1">
    <source>
        <dbReference type="EMBL" id="OAN36331.1"/>
    </source>
</evidence>
<dbReference type="Gene3D" id="2.60.120.10">
    <property type="entry name" value="Jelly Rolls"/>
    <property type="match status" value="1"/>
</dbReference>
<dbReference type="Proteomes" id="UP000078287">
    <property type="component" value="Unassembled WGS sequence"/>
</dbReference>
<name>A0A178LT06_9CHLR</name>
<protein>
    <submittedName>
        <fullName evidence="1">Cupin</fullName>
    </submittedName>
</protein>
<dbReference type="STRING" id="1707952.A6A03_06165"/>
<evidence type="ECO:0000313" key="2">
    <source>
        <dbReference type="Proteomes" id="UP000078287"/>
    </source>
</evidence>
<accession>A0A178LT06</accession>
<gene>
    <name evidence="1" type="ORF">A6A03_06165</name>
</gene>
<dbReference type="EMBL" id="LWQS01000125">
    <property type="protein sequence ID" value="OAN36331.1"/>
    <property type="molecule type" value="Genomic_DNA"/>
</dbReference>
<proteinExistence type="predicted"/>
<dbReference type="InterPro" id="IPR011051">
    <property type="entry name" value="RmlC_Cupin_sf"/>
</dbReference>